<comment type="caution">
    <text evidence="6">The sequence shown here is derived from an EMBL/GenBank/DDBJ whole genome shotgun (WGS) entry which is preliminary data.</text>
</comment>
<evidence type="ECO:0000256" key="1">
    <source>
        <dbReference type="ARBA" id="ARBA00004613"/>
    </source>
</evidence>
<comment type="subcellular location">
    <subcellularLocation>
        <location evidence="1">Secreted</location>
    </subcellularLocation>
</comment>
<organism evidence="6 7">
    <name type="scientific">Protopolystoma xenopodis</name>
    <dbReference type="NCBI Taxonomy" id="117903"/>
    <lineage>
        <taxon>Eukaryota</taxon>
        <taxon>Metazoa</taxon>
        <taxon>Spiralia</taxon>
        <taxon>Lophotrochozoa</taxon>
        <taxon>Platyhelminthes</taxon>
        <taxon>Monogenea</taxon>
        <taxon>Polyopisthocotylea</taxon>
        <taxon>Polystomatidea</taxon>
        <taxon>Polystomatidae</taxon>
        <taxon>Protopolystoma</taxon>
    </lineage>
</organism>
<evidence type="ECO:0000256" key="4">
    <source>
        <dbReference type="SAM" id="MobiDB-lite"/>
    </source>
</evidence>
<dbReference type="GO" id="GO:0005581">
    <property type="term" value="C:collagen trimer"/>
    <property type="evidence" value="ECO:0007669"/>
    <property type="project" value="UniProtKB-KW"/>
</dbReference>
<protein>
    <recommendedName>
        <fullName evidence="5">Fibrillar collagen NC1 domain-containing protein</fullName>
    </recommendedName>
</protein>
<dbReference type="EMBL" id="CAAALY010253463">
    <property type="protein sequence ID" value="VEL36885.1"/>
    <property type="molecule type" value="Genomic_DNA"/>
</dbReference>
<proteinExistence type="predicted"/>
<sequence>MRFDYTISDDQLAFLKSLSSKASQQVRVNCKQREDETEPNSALPGAKASSMGPDLIALLADDDTILDQHHPKRRFKVPETRCLSQVCLHLVLTVSVIA</sequence>
<evidence type="ECO:0000313" key="6">
    <source>
        <dbReference type="EMBL" id="VEL36885.1"/>
    </source>
</evidence>
<keyword evidence="7" id="KW-1185">Reference proteome</keyword>
<dbReference type="GO" id="GO:0005576">
    <property type="term" value="C:extracellular region"/>
    <property type="evidence" value="ECO:0007669"/>
    <property type="project" value="UniProtKB-SubCell"/>
</dbReference>
<evidence type="ECO:0000256" key="3">
    <source>
        <dbReference type="ARBA" id="ARBA00023119"/>
    </source>
</evidence>
<feature type="domain" description="Fibrillar collagen NC1" evidence="5">
    <location>
        <begin position="1"/>
        <end position="98"/>
    </location>
</feature>
<evidence type="ECO:0000313" key="7">
    <source>
        <dbReference type="Proteomes" id="UP000784294"/>
    </source>
</evidence>
<keyword evidence="3" id="KW-0176">Collagen</keyword>
<keyword evidence="2" id="KW-0964">Secreted</keyword>
<dbReference type="PROSITE" id="PS51461">
    <property type="entry name" value="NC1_FIB"/>
    <property type="match status" value="1"/>
</dbReference>
<evidence type="ECO:0000256" key="2">
    <source>
        <dbReference type="ARBA" id="ARBA00022525"/>
    </source>
</evidence>
<dbReference type="Proteomes" id="UP000784294">
    <property type="component" value="Unassembled WGS sequence"/>
</dbReference>
<dbReference type="AlphaFoldDB" id="A0A448XHE9"/>
<dbReference type="InterPro" id="IPR000885">
    <property type="entry name" value="Fib_collagen_C"/>
</dbReference>
<accession>A0A448XHE9</accession>
<reference evidence="6" key="1">
    <citation type="submission" date="2018-11" db="EMBL/GenBank/DDBJ databases">
        <authorList>
            <consortium name="Pathogen Informatics"/>
        </authorList>
    </citation>
    <scope>NUCLEOTIDE SEQUENCE</scope>
</reference>
<dbReference type="Gene3D" id="2.60.120.1000">
    <property type="match status" value="1"/>
</dbReference>
<name>A0A448XHE9_9PLAT</name>
<gene>
    <name evidence="6" type="ORF">PXEA_LOCUS30325</name>
</gene>
<dbReference type="GO" id="GO:0005201">
    <property type="term" value="F:extracellular matrix structural constituent"/>
    <property type="evidence" value="ECO:0007669"/>
    <property type="project" value="InterPro"/>
</dbReference>
<evidence type="ECO:0000259" key="5">
    <source>
        <dbReference type="PROSITE" id="PS51461"/>
    </source>
</evidence>
<feature type="region of interest" description="Disordered" evidence="4">
    <location>
        <begin position="26"/>
        <end position="49"/>
    </location>
</feature>